<comment type="caution">
    <text evidence="2">The sequence shown here is derived from an EMBL/GenBank/DDBJ whole genome shotgun (WGS) entry which is preliminary data.</text>
</comment>
<keyword evidence="1" id="KW-0812">Transmembrane</keyword>
<dbReference type="EMBL" id="JAVDVQ010000041">
    <property type="protein sequence ID" value="MDR7085007.1"/>
    <property type="molecule type" value="Genomic_DNA"/>
</dbReference>
<sequence length="39" mass="4003">MADLAVLGILMVSMGFVMWIGHVLAGMVGGADDRPEGGK</sequence>
<evidence type="ECO:0000313" key="2">
    <source>
        <dbReference type="EMBL" id="MDR7085007.1"/>
    </source>
</evidence>
<organism evidence="2 3">
    <name type="scientific">Arthrobacter ginsengisoli</name>
    <dbReference type="NCBI Taxonomy" id="1356565"/>
    <lineage>
        <taxon>Bacteria</taxon>
        <taxon>Bacillati</taxon>
        <taxon>Actinomycetota</taxon>
        <taxon>Actinomycetes</taxon>
        <taxon>Micrococcales</taxon>
        <taxon>Micrococcaceae</taxon>
        <taxon>Arthrobacter</taxon>
    </lineage>
</organism>
<proteinExistence type="predicted"/>
<dbReference type="Proteomes" id="UP001252243">
    <property type="component" value="Unassembled WGS sequence"/>
</dbReference>
<reference evidence="2 3" key="1">
    <citation type="submission" date="2023-07" db="EMBL/GenBank/DDBJ databases">
        <title>Sorghum-associated microbial communities from plants grown in Nebraska, USA.</title>
        <authorList>
            <person name="Schachtman D."/>
        </authorList>
    </citation>
    <scope>NUCLEOTIDE SEQUENCE [LARGE SCALE GENOMIC DNA]</scope>
    <source>
        <strain evidence="2 3">BE167</strain>
    </source>
</reference>
<evidence type="ECO:0000256" key="1">
    <source>
        <dbReference type="SAM" id="Phobius"/>
    </source>
</evidence>
<gene>
    <name evidence="2" type="ORF">J2X01_004327</name>
</gene>
<feature type="transmembrane region" description="Helical" evidence="1">
    <location>
        <begin position="6"/>
        <end position="29"/>
    </location>
</feature>
<keyword evidence="3" id="KW-1185">Reference proteome</keyword>
<name>A0ABU1UII5_9MICC</name>
<evidence type="ECO:0000313" key="3">
    <source>
        <dbReference type="Proteomes" id="UP001252243"/>
    </source>
</evidence>
<protein>
    <recommendedName>
        <fullName evidence="4">Methionine/alanine importer small subunit</fullName>
    </recommendedName>
</protein>
<keyword evidence="1" id="KW-1133">Transmembrane helix</keyword>
<accession>A0ABU1UII5</accession>
<evidence type="ECO:0008006" key="4">
    <source>
        <dbReference type="Google" id="ProtNLM"/>
    </source>
</evidence>
<keyword evidence="1" id="KW-0472">Membrane</keyword>